<feature type="transmembrane region" description="Helical" evidence="2">
    <location>
        <begin position="30"/>
        <end position="51"/>
    </location>
</feature>
<sequence length="106" mass="11176">MPSNPPHPSIPTSEPGRPAPGAPAPRATRLAAYAVALAATWLLILPAAARIPAIRQMIARHEAHGVDPSAKFYSELPAMPMISQRVEAIRQSDPAAFGLPERPGGE</sequence>
<feature type="region of interest" description="Disordered" evidence="1">
    <location>
        <begin position="1"/>
        <end position="25"/>
    </location>
</feature>
<keyword evidence="2" id="KW-0472">Membrane</keyword>
<reference evidence="4" key="1">
    <citation type="submission" date="2019-10" db="EMBL/GenBank/DDBJ databases">
        <title>Lacipirellula parvula gen. nov., sp. nov., representing a lineage of planctomycetes widespread in freshwater anoxic habitats, and description of the family Lacipirellulaceae.</title>
        <authorList>
            <person name="Dedysh S.N."/>
            <person name="Kulichevskaya I.S."/>
            <person name="Beletsky A.V."/>
            <person name="Rakitin A.L."/>
            <person name="Mardanov A.V."/>
            <person name="Ivanova A.A."/>
            <person name="Saltykova V.X."/>
            <person name="Rijpstra W.I.C."/>
            <person name="Sinninghe Damste J.S."/>
            <person name="Ravin N.V."/>
        </authorList>
    </citation>
    <scope>NUCLEOTIDE SEQUENCE [LARGE SCALE GENOMIC DNA]</scope>
    <source>
        <strain evidence="4">PX69</strain>
    </source>
</reference>
<protein>
    <submittedName>
        <fullName evidence="3">Uncharacterized protein</fullName>
    </submittedName>
</protein>
<dbReference type="KEGG" id="lpav:PLANPX_5865"/>
<dbReference type="EMBL" id="AP021861">
    <property type="protein sequence ID" value="BBO36253.1"/>
    <property type="molecule type" value="Genomic_DNA"/>
</dbReference>
<evidence type="ECO:0000256" key="2">
    <source>
        <dbReference type="SAM" id="Phobius"/>
    </source>
</evidence>
<keyword evidence="4" id="KW-1185">Reference proteome</keyword>
<evidence type="ECO:0000313" key="4">
    <source>
        <dbReference type="Proteomes" id="UP000326837"/>
    </source>
</evidence>
<organism evidence="3 4">
    <name type="scientific">Lacipirellula parvula</name>
    <dbReference type="NCBI Taxonomy" id="2650471"/>
    <lineage>
        <taxon>Bacteria</taxon>
        <taxon>Pseudomonadati</taxon>
        <taxon>Planctomycetota</taxon>
        <taxon>Planctomycetia</taxon>
        <taxon>Pirellulales</taxon>
        <taxon>Lacipirellulaceae</taxon>
        <taxon>Lacipirellula</taxon>
    </lineage>
</organism>
<dbReference type="Proteomes" id="UP000326837">
    <property type="component" value="Chromosome"/>
</dbReference>
<evidence type="ECO:0000313" key="3">
    <source>
        <dbReference type="EMBL" id="BBO36253.1"/>
    </source>
</evidence>
<dbReference type="RefSeq" id="WP_172992333.1">
    <property type="nucleotide sequence ID" value="NZ_AP021861.1"/>
</dbReference>
<evidence type="ECO:0000256" key="1">
    <source>
        <dbReference type="SAM" id="MobiDB-lite"/>
    </source>
</evidence>
<name>A0A5K7XN85_9BACT</name>
<proteinExistence type="predicted"/>
<keyword evidence="2" id="KW-1133">Transmembrane helix</keyword>
<dbReference type="AlphaFoldDB" id="A0A5K7XN85"/>
<accession>A0A5K7XN85</accession>
<keyword evidence="2" id="KW-0812">Transmembrane</keyword>
<gene>
    <name evidence="3" type="ORF">PLANPX_5865</name>
</gene>